<evidence type="ECO:0000313" key="1">
    <source>
        <dbReference type="EMBL" id="GAU35242.1"/>
    </source>
</evidence>
<proteinExistence type="predicted"/>
<name>A0A2Z6NF08_TRISU</name>
<gene>
    <name evidence="1" type="ORF">TSUD_323780</name>
</gene>
<protein>
    <submittedName>
        <fullName evidence="1">Uncharacterized protein</fullName>
    </submittedName>
</protein>
<evidence type="ECO:0000313" key="2">
    <source>
        <dbReference type="Proteomes" id="UP000242715"/>
    </source>
</evidence>
<dbReference type="EMBL" id="DF973582">
    <property type="protein sequence ID" value="GAU35242.1"/>
    <property type="molecule type" value="Genomic_DNA"/>
</dbReference>
<accession>A0A2Z6NF08</accession>
<sequence>MLTNVCTCCNENANRVSHAPAPTRMSGSVEDARVNVALLVVAVTAVRQMLCCPGQKQM</sequence>
<dbReference type="AlphaFoldDB" id="A0A2Z6NF08"/>
<organism evidence="1 2">
    <name type="scientific">Trifolium subterraneum</name>
    <name type="common">Subterranean clover</name>
    <dbReference type="NCBI Taxonomy" id="3900"/>
    <lineage>
        <taxon>Eukaryota</taxon>
        <taxon>Viridiplantae</taxon>
        <taxon>Streptophyta</taxon>
        <taxon>Embryophyta</taxon>
        <taxon>Tracheophyta</taxon>
        <taxon>Spermatophyta</taxon>
        <taxon>Magnoliopsida</taxon>
        <taxon>eudicotyledons</taxon>
        <taxon>Gunneridae</taxon>
        <taxon>Pentapetalae</taxon>
        <taxon>rosids</taxon>
        <taxon>fabids</taxon>
        <taxon>Fabales</taxon>
        <taxon>Fabaceae</taxon>
        <taxon>Papilionoideae</taxon>
        <taxon>50 kb inversion clade</taxon>
        <taxon>NPAAA clade</taxon>
        <taxon>Hologalegina</taxon>
        <taxon>IRL clade</taxon>
        <taxon>Trifolieae</taxon>
        <taxon>Trifolium</taxon>
    </lineage>
</organism>
<keyword evidence="2" id="KW-1185">Reference proteome</keyword>
<dbReference type="Proteomes" id="UP000242715">
    <property type="component" value="Unassembled WGS sequence"/>
</dbReference>
<reference evidence="2" key="1">
    <citation type="journal article" date="2017" name="Front. Plant Sci.">
        <title>Climate Clever Clovers: New Paradigm to Reduce the Environmental Footprint of Ruminants by Breeding Low Methanogenic Forages Utilizing Haplotype Variation.</title>
        <authorList>
            <person name="Kaur P."/>
            <person name="Appels R."/>
            <person name="Bayer P.E."/>
            <person name="Keeble-Gagnere G."/>
            <person name="Wang J."/>
            <person name="Hirakawa H."/>
            <person name="Shirasawa K."/>
            <person name="Vercoe P."/>
            <person name="Stefanova K."/>
            <person name="Durmic Z."/>
            <person name="Nichols P."/>
            <person name="Revell C."/>
            <person name="Isobe S.N."/>
            <person name="Edwards D."/>
            <person name="Erskine W."/>
        </authorList>
    </citation>
    <scope>NUCLEOTIDE SEQUENCE [LARGE SCALE GENOMIC DNA]</scope>
    <source>
        <strain evidence="2">cv. Daliak</strain>
    </source>
</reference>